<dbReference type="PROSITE" id="PS51833">
    <property type="entry name" value="HDOD"/>
    <property type="match status" value="1"/>
</dbReference>
<gene>
    <name evidence="2" type="ORF">SCFA_180050</name>
</gene>
<name>A0A485LZ61_9ZZZZ</name>
<dbReference type="SUPFAM" id="SSF109604">
    <property type="entry name" value="HD-domain/PDEase-like"/>
    <property type="match status" value="1"/>
</dbReference>
<evidence type="ECO:0000259" key="1">
    <source>
        <dbReference type="PROSITE" id="PS51833"/>
    </source>
</evidence>
<evidence type="ECO:0000313" key="2">
    <source>
        <dbReference type="EMBL" id="VFU13362.1"/>
    </source>
</evidence>
<accession>A0A485LZ61</accession>
<protein>
    <recommendedName>
        <fullName evidence="1">HDOD domain-containing protein</fullName>
    </recommendedName>
</protein>
<dbReference type="InterPro" id="IPR013976">
    <property type="entry name" value="HDOD"/>
</dbReference>
<dbReference type="PANTHER" id="PTHR33525">
    <property type="match status" value="1"/>
</dbReference>
<dbReference type="InterPro" id="IPR006675">
    <property type="entry name" value="HDIG_dom"/>
</dbReference>
<proteinExistence type="predicted"/>
<feature type="domain" description="HDOD" evidence="1">
    <location>
        <begin position="15"/>
        <end position="212"/>
    </location>
</feature>
<reference evidence="2" key="1">
    <citation type="submission" date="2019-03" db="EMBL/GenBank/DDBJ databases">
        <authorList>
            <person name="Hao L."/>
        </authorList>
    </citation>
    <scope>NUCLEOTIDE SEQUENCE</scope>
</reference>
<sequence>MDRLILQTVKHLEDLPTLPSVAVEVMSLSRSPDVSIKTISECIHKDPPLAAKVLKLANSAFYRRGAHEIETLHRAILLMGLNEVVNITTSVSVLSSLGSRKSQEQNIRKKFWQHCIATGLIARRIDTRLHMSLQGREFVGGLLHDIGKIILDEYFHDQFMQAHALSIERQCSMFEAEQEILGTTHMEIGHFLAQKWGLPPYIADIILNHHHPRDARFKDITSVVSIANLLAKASELSCGGDSMSFVLKDQQGWQILKKMGHPMDSIDLERFSFEIGDIGEEVKEYITTVSDQEDRERAYA</sequence>
<dbReference type="AlphaFoldDB" id="A0A485LZ61"/>
<dbReference type="EMBL" id="CAADRM010000079">
    <property type="protein sequence ID" value="VFU13362.1"/>
    <property type="molecule type" value="Genomic_DNA"/>
</dbReference>
<organism evidence="2">
    <name type="scientific">anaerobic digester metagenome</name>
    <dbReference type="NCBI Taxonomy" id="1263854"/>
    <lineage>
        <taxon>unclassified sequences</taxon>
        <taxon>metagenomes</taxon>
        <taxon>ecological metagenomes</taxon>
    </lineage>
</organism>
<dbReference type="PANTHER" id="PTHR33525:SF3">
    <property type="entry name" value="RIBONUCLEASE Y"/>
    <property type="match status" value="1"/>
</dbReference>
<dbReference type="NCBIfam" id="TIGR00277">
    <property type="entry name" value="HDIG"/>
    <property type="match status" value="1"/>
</dbReference>
<dbReference type="Gene3D" id="1.10.3210.10">
    <property type="entry name" value="Hypothetical protein af1432"/>
    <property type="match status" value="1"/>
</dbReference>
<dbReference type="Pfam" id="PF08668">
    <property type="entry name" value="HDOD"/>
    <property type="match status" value="1"/>
</dbReference>
<dbReference type="InterPro" id="IPR052340">
    <property type="entry name" value="RNase_Y/CdgJ"/>
</dbReference>